<dbReference type="SMART" id="SM00382">
    <property type="entry name" value="AAA"/>
    <property type="match status" value="1"/>
</dbReference>
<feature type="compositionally biased region" description="Basic and acidic residues" evidence="4">
    <location>
        <begin position="565"/>
        <end position="578"/>
    </location>
</feature>
<feature type="domain" description="AAA+ ATPase" evidence="5">
    <location>
        <begin position="293"/>
        <end position="458"/>
    </location>
</feature>
<feature type="region of interest" description="Disordered" evidence="4">
    <location>
        <begin position="560"/>
        <end position="598"/>
    </location>
</feature>
<sequence>MSDSYDGGWEDGCDEDGYDYCEDDWNNSRSQPQNGVSTDGTSLFNPNSLKSFISGLGTGRNLLDLVVATLLRPVAHAFGVKYTPVLFKWIEDRPRVTKISFLAGLLYYLSTIVFKNRKKFRDWLMSRIMSSVTISRDQRSLHENVKRWTSANAMFQRRRSLNATANPGQKVVFDRSSDVEICRHDGKFFIYTEESSASKLWTLGYSTERIQELVCHIQEKETKALATCGTTRVFSPTFGSNNYVDWYVLATKPRRSTDSVCLESKLKAKLIDDIEEFLHPVTKGMYLEYGIGYRRGYLLHGDPGCGKTSLTMAIAGHFKLDVYSVSLWAKGMTDTTLMQLFQKVGPGCLVLLEDVDCAGLGRELPGHRRAAPRAKRSAAAARTKARADVEREEGKERKGEETTEDEAPLSYVTLSGLLNAIDGVLAPEGHVLIMTTNHPELLDPALIRDGRCDMKVKLSLASKEQIRSIFMKIYTHRRVDKPAKYDPEILSQMADSFADVVPAATFSPAELQQHLLLHRVDPEGAIEHALELVERKERSNFTTLSSKSSSIAGSNSFDALANMNDMDHDRQTKWEPRAGRKSRQRGGGTRKASGAAAW</sequence>
<evidence type="ECO:0000256" key="4">
    <source>
        <dbReference type="SAM" id="MobiDB-lite"/>
    </source>
</evidence>
<dbReference type="EMBL" id="JAPDRK010000012">
    <property type="protein sequence ID" value="KAJ9607416.1"/>
    <property type="molecule type" value="Genomic_DNA"/>
</dbReference>
<keyword evidence="7" id="KW-1185">Reference proteome</keyword>
<accession>A0AA38X6C8</accession>
<evidence type="ECO:0000256" key="2">
    <source>
        <dbReference type="ARBA" id="ARBA00022741"/>
    </source>
</evidence>
<protein>
    <recommendedName>
        <fullName evidence="5">AAA+ ATPase domain-containing protein</fullName>
    </recommendedName>
</protein>
<organism evidence="6 7">
    <name type="scientific">Cladophialophora chaetospira</name>
    <dbReference type="NCBI Taxonomy" id="386627"/>
    <lineage>
        <taxon>Eukaryota</taxon>
        <taxon>Fungi</taxon>
        <taxon>Dikarya</taxon>
        <taxon>Ascomycota</taxon>
        <taxon>Pezizomycotina</taxon>
        <taxon>Eurotiomycetes</taxon>
        <taxon>Chaetothyriomycetidae</taxon>
        <taxon>Chaetothyriales</taxon>
        <taxon>Herpotrichiellaceae</taxon>
        <taxon>Cladophialophora</taxon>
    </lineage>
</organism>
<dbReference type="PANTHER" id="PTHR23070">
    <property type="entry name" value="BCS1 AAA-TYPE ATPASE"/>
    <property type="match status" value="1"/>
</dbReference>
<dbReference type="InterPro" id="IPR050747">
    <property type="entry name" value="Mitochondrial_chaperone_BCS1"/>
</dbReference>
<evidence type="ECO:0000256" key="3">
    <source>
        <dbReference type="ARBA" id="ARBA00022840"/>
    </source>
</evidence>
<gene>
    <name evidence="6" type="ORF">H2200_008489</name>
</gene>
<dbReference type="Pfam" id="PF00004">
    <property type="entry name" value="AAA"/>
    <property type="match status" value="2"/>
</dbReference>
<dbReference type="SUPFAM" id="SSF52540">
    <property type="entry name" value="P-loop containing nucleoside triphosphate hydrolases"/>
    <property type="match status" value="1"/>
</dbReference>
<dbReference type="InterPro" id="IPR027417">
    <property type="entry name" value="P-loop_NTPase"/>
</dbReference>
<keyword evidence="2" id="KW-0547">Nucleotide-binding</keyword>
<dbReference type="InterPro" id="IPR003959">
    <property type="entry name" value="ATPase_AAA_core"/>
</dbReference>
<dbReference type="InterPro" id="IPR057495">
    <property type="entry name" value="AAA_lid_BCS1"/>
</dbReference>
<dbReference type="AlphaFoldDB" id="A0AA38X6C8"/>
<dbReference type="Pfam" id="PF25426">
    <property type="entry name" value="AAA_lid_BCS1"/>
    <property type="match status" value="1"/>
</dbReference>
<reference evidence="6" key="1">
    <citation type="submission" date="2022-10" db="EMBL/GenBank/DDBJ databases">
        <title>Culturing micro-colonial fungi from biological soil crusts in the Mojave desert and describing Neophaeococcomyces mojavensis, and introducing the new genera and species Taxawa tesnikishii.</title>
        <authorList>
            <person name="Kurbessoian T."/>
            <person name="Stajich J.E."/>
        </authorList>
    </citation>
    <scope>NUCLEOTIDE SEQUENCE</scope>
    <source>
        <strain evidence="6">TK_41</strain>
    </source>
</reference>
<proteinExistence type="inferred from homology"/>
<dbReference type="Proteomes" id="UP001172673">
    <property type="component" value="Unassembled WGS sequence"/>
</dbReference>
<feature type="region of interest" description="Disordered" evidence="4">
    <location>
        <begin position="368"/>
        <end position="406"/>
    </location>
</feature>
<dbReference type="InterPro" id="IPR003593">
    <property type="entry name" value="AAA+_ATPase"/>
</dbReference>
<dbReference type="GO" id="GO:0016887">
    <property type="term" value="F:ATP hydrolysis activity"/>
    <property type="evidence" value="ECO:0007669"/>
    <property type="project" value="InterPro"/>
</dbReference>
<feature type="compositionally biased region" description="Basic and acidic residues" evidence="4">
    <location>
        <begin position="385"/>
        <end position="401"/>
    </location>
</feature>
<keyword evidence="3" id="KW-0067">ATP-binding</keyword>
<evidence type="ECO:0000256" key="1">
    <source>
        <dbReference type="ARBA" id="ARBA00007448"/>
    </source>
</evidence>
<name>A0AA38X6C8_9EURO</name>
<dbReference type="GO" id="GO:0005524">
    <property type="term" value="F:ATP binding"/>
    <property type="evidence" value="ECO:0007669"/>
    <property type="project" value="UniProtKB-KW"/>
</dbReference>
<comment type="caution">
    <text evidence="6">The sequence shown here is derived from an EMBL/GenBank/DDBJ whole genome shotgun (WGS) entry which is preliminary data.</text>
</comment>
<comment type="similarity">
    <text evidence="1">Belongs to the AAA ATPase family. BCS1 subfamily.</text>
</comment>
<evidence type="ECO:0000259" key="5">
    <source>
        <dbReference type="SMART" id="SM00382"/>
    </source>
</evidence>
<evidence type="ECO:0000313" key="7">
    <source>
        <dbReference type="Proteomes" id="UP001172673"/>
    </source>
</evidence>
<evidence type="ECO:0000313" key="6">
    <source>
        <dbReference type="EMBL" id="KAJ9607416.1"/>
    </source>
</evidence>
<dbReference type="Gene3D" id="3.40.50.300">
    <property type="entry name" value="P-loop containing nucleotide triphosphate hydrolases"/>
    <property type="match status" value="1"/>
</dbReference>